<dbReference type="InterPro" id="IPR000182">
    <property type="entry name" value="GNAT_dom"/>
</dbReference>
<proteinExistence type="predicted"/>
<dbReference type="EMBL" id="UGSC01000001">
    <property type="protein sequence ID" value="SUA71092.1"/>
    <property type="molecule type" value="Genomic_DNA"/>
</dbReference>
<sequence>MELKLVPVSPEDKSTLINLYELYEYDFSKYTGRDVDRNGKFEVNIDYYWEGDERWNPFFIEVADTIVGFIVVLFENMDTDPDPTHVIYDFMILQKYRRSGMGRKAAIMAFNMYKANWLVSQMEENITAITFWRSVINEFKKGNYTERYREERKKYIQEFTTKI</sequence>
<dbReference type="AlphaFoldDB" id="A0A378Y1E6"/>
<evidence type="ECO:0000259" key="1">
    <source>
        <dbReference type="PROSITE" id="PS51186"/>
    </source>
</evidence>
<dbReference type="GeneID" id="93347305"/>
<accession>A0A378Y1E6</accession>
<gene>
    <name evidence="2" type="ORF">NCTC10343_03979</name>
</gene>
<dbReference type="PROSITE" id="PS51186">
    <property type="entry name" value="GNAT"/>
    <property type="match status" value="1"/>
</dbReference>
<keyword evidence="2" id="KW-0808">Transferase</keyword>
<organism evidence="2 3">
    <name type="scientific">Paenibacillus polymyxa</name>
    <name type="common">Bacillus polymyxa</name>
    <dbReference type="NCBI Taxonomy" id="1406"/>
    <lineage>
        <taxon>Bacteria</taxon>
        <taxon>Bacillati</taxon>
        <taxon>Bacillota</taxon>
        <taxon>Bacilli</taxon>
        <taxon>Bacillales</taxon>
        <taxon>Paenibacillaceae</taxon>
        <taxon>Paenibacillus</taxon>
    </lineage>
</organism>
<feature type="domain" description="N-acetyltransferase" evidence="1">
    <location>
        <begin position="3"/>
        <end position="157"/>
    </location>
</feature>
<reference evidence="2 3" key="1">
    <citation type="submission" date="2018-06" db="EMBL/GenBank/DDBJ databases">
        <authorList>
            <consortium name="Pathogen Informatics"/>
            <person name="Doyle S."/>
        </authorList>
    </citation>
    <scope>NUCLEOTIDE SEQUENCE [LARGE SCALE GENOMIC DNA]</scope>
    <source>
        <strain evidence="2 3">NCTC10343</strain>
    </source>
</reference>
<protein>
    <submittedName>
        <fullName evidence="2">GCN5-like N-acetyltransferase</fullName>
    </submittedName>
</protein>
<dbReference type="Gene3D" id="3.40.630.30">
    <property type="match status" value="1"/>
</dbReference>
<dbReference type="InterPro" id="IPR016181">
    <property type="entry name" value="Acyl_CoA_acyltransferase"/>
</dbReference>
<dbReference type="RefSeq" id="WP_019688335.1">
    <property type="nucleotide sequence ID" value="NZ_CP036496.1"/>
</dbReference>
<evidence type="ECO:0000313" key="3">
    <source>
        <dbReference type="Proteomes" id="UP000254400"/>
    </source>
</evidence>
<dbReference type="SUPFAM" id="SSF55729">
    <property type="entry name" value="Acyl-CoA N-acyltransferases (Nat)"/>
    <property type="match status" value="1"/>
</dbReference>
<dbReference type="GO" id="GO:0016747">
    <property type="term" value="F:acyltransferase activity, transferring groups other than amino-acyl groups"/>
    <property type="evidence" value="ECO:0007669"/>
    <property type="project" value="InterPro"/>
</dbReference>
<dbReference type="Proteomes" id="UP000254400">
    <property type="component" value="Unassembled WGS sequence"/>
</dbReference>
<dbReference type="Pfam" id="PF00583">
    <property type="entry name" value="Acetyltransf_1"/>
    <property type="match status" value="1"/>
</dbReference>
<evidence type="ECO:0000313" key="2">
    <source>
        <dbReference type="EMBL" id="SUA71092.1"/>
    </source>
</evidence>
<name>A0A378Y1E6_PAEPO</name>
<dbReference type="CDD" id="cd04301">
    <property type="entry name" value="NAT_SF"/>
    <property type="match status" value="1"/>
</dbReference>